<accession>A0A5B1LI28</accession>
<feature type="transmembrane region" description="Helical" evidence="1">
    <location>
        <begin position="265"/>
        <end position="294"/>
    </location>
</feature>
<sequence>MREEVSTSSPVGALDQLALDLVDLRAAAGNPSYAEIVLRIDRQRRERGVPADEARPGRTTVYDAFRAGRRRVDVDLVVEIVRALGADEGDVAAWAERCRASAAPPPPGPAEVAPPPGPVVARVGTPARLATLLVCSLALNLVGRILVNVLDLPLHLDMTGTAITAVVAGPWWGALVGVATNGVGAFVSGPASLPFALVNVAGALVWGYGVRRYRMADSVARFFALNLAVATACSLVAVPIIWVMFGGEVGFGQDAVTEKVLSFTHVMVVAVFVSNLLISVLDKMISGFIALAVLDQSRSRTPAAR</sequence>
<keyword evidence="1" id="KW-0812">Transmembrane</keyword>
<dbReference type="Gene3D" id="1.10.1760.20">
    <property type="match status" value="1"/>
</dbReference>
<keyword evidence="3" id="KW-1185">Reference proteome</keyword>
<dbReference type="Proteomes" id="UP000325003">
    <property type="component" value="Unassembled WGS sequence"/>
</dbReference>
<reference evidence="2 3" key="2">
    <citation type="submission" date="2019-09" db="EMBL/GenBank/DDBJ databases">
        <authorList>
            <person name="Jin C."/>
        </authorList>
    </citation>
    <scope>NUCLEOTIDE SEQUENCE [LARGE SCALE GENOMIC DNA]</scope>
    <source>
        <strain evidence="2 3">BN130099</strain>
    </source>
</reference>
<gene>
    <name evidence="2" type="ORF">F0U44_07875</name>
</gene>
<comment type="caution">
    <text evidence="2">The sequence shown here is derived from an EMBL/GenBank/DDBJ whole genome shotgun (WGS) entry which is preliminary data.</text>
</comment>
<evidence type="ECO:0000256" key="1">
    <source>
        <dbReference type="SAM" id="Phobius"/>
    </source>
</evidence>
<evidence type="ECO:0000313" key="3">
    <source>
        <dbReference type="Proteomes" id="UP000325003"/>
    </source>
</evidence>
<keyword evidence="1" id="KW-0472">Membrane</keyword>
<protein>
    <recommendedName>
        <fullName evidence="4">ECF transporter S component</fullName>
    </recommendedName>
</protein>
<keyword evidence="1" id="KW-1133">Transmembrane helix</keyword>
<organism evidence="2 3">
    <name type="scientific">Nocardioides humilatus</name>
    <dbReference type="NCBI Taxonomy" id="2607660"/>
    <lineage>
        <taxon>Bacteria</taxon>
        <taxon>Bacillati</taxon>
        <taxon>Actinomycetota</taxon>
        <taxon>Actinomycetes</taxon>
        <taxon>Propionibacteriales</taxon>
        <taxon>Nocardioidaceae</taxon>
        <taxon>Nocardioides</taxon>
    </lineage>
</organism>
<name>A0A5B1LI28_9ACTN</name>
<evidence type="ECO:0000313" key="2">
    <source>
        <dbReference type="EMBL" id="KAA1420322.1"/>
    </source>
</evidence>
<feature type="transmembrane region" description="Helical" evidence="1">
    <location>
        <begin position="222"/>
        <end position="245"/>
    </location>
</feature>
<feature type="transmembrane region" description="Helical" evidence="1">
    <location>
        <begin position="191"/>
        <end position="210"/>
    </location>
</feature>
<dbReference type="EMBL" id="VUJV01000002">
    <property type="protein sequence ID" value="KAA1420322.1"/>
    <property type="molecule type" value="Genomic_DNA"/>
</dbReference>
<feature type="transmembrane region" description="Helical" evidence="1">
    <location>
        <begin position="159"/>
        <end position="179"/>
    </location>
</feature>
<proteinExistence type="predicted"/>
<dbReference type="AlphaFoldDB" id="A0A5B1LI28"/>
<dbReference type="RefSeq" id="WP_149727747.1">
    <property type="nucleotide sequence ID" value="NZ_VUJV01000002.1"/>
</dbReference>
<reference evidence="2 3" key="1">
    <citation type="submission" date="2019-09" db="EMBL/GenBank/DDBJ databases">
        <title>Nocardioides panacisoli sp. nov., isolated from the soil of a ginseng field.</title>
        <authorList>
            <person name="Cho C."/>
        </authorList>
    </citation>
    <scope>NUCLEOTIDE SEQUENCE [LARGE SCALE GENOMIC DNA]</scope>
    <source>
        <strain evidence="2 3">BN130099</strain>
    </source>
</reference>
<evidence type="ECO:0008006" key="4">
    <source>
        <dbReference type="Google" id="ProtNLM"/>
    </source>
</evidence>